<name>A0A4R2R9X6_9RHOB</name>
<dbReference type="PANTHER" id="PTHR46211:SF1">
    <property type="entry name" value="GLYCEROPHOSPHODIESTER PHOSPHODIESTERASE, CYTOPLASMIC"/>
    <property type="match status" value="1"/>
</dbReference>
<protein>
    <submittedName>
        <fullName evidence="2">Glycerophosphoryl diester phosphodiesterase</fullName>
    </submittedName>
</protein>
<dbReference type="Gene3D" id="3.20.20.190">
    <property type="entry name" value="Phosphatidylinositol (PI) phosphodiesterase"/>
    <property type="match status" value="1"/>
</dbReference>
<dbReference type="GO" id="GO:0006629">
    <property type="term" value="P:lipid metabolic process"/>
    <property type="evidence" value="ECO:0007669"/>
    <property type="project" value="InterPro"/>
</dbReference>
<dbReference type="OrthoDB" id="384721at2"/>
<proteinExistence type="predicted"/>
<dbReference type="InterPro" id="IPR017946">
    <property type="entry name" value="PLC-like_Pdiesterase_TIM-brl"/>
</dbReference>
<accession>A0A4R2R9X6</accession>
<keyword evidence="3" id="KW-1185">Reference proteome</keyword>
<dbReference type="AlphaFoldDB" id="A0A4R2R9X6"/>
<dbReference type="PROSITE" id="PS51704">
    <property type="entry name" value="GP_PDE"/>
    <property type="match status" value="1"/>
</dbReference>
<dbReference type="GO" id="GO:0008081">
    <property type="term" value="F:phosphoric diester hydrolase activity"/>
    <property type="evidence" value="ECO:0007669"/>
    <property type="project" value="InterPro"/>
</dbReference>
<dbReference type="EMBL" id="SLXU01000013">
    <property type="protein sequence ID" value="TCP60052.1"/>
    <property type="molecule type" value="Genomic_DNA"/>
</dbReference>
<dbReference type="RefSeq" id="WP_132952177.1">
    <property type="nucleotide sequence ID" value="NZ_SLXU01000013.1"/>
</dbReference>
<evidence type="ECO:0000313" key="3">
    <source>
        <dbReference type="Proteomes" id="UP000295050"/>
    </source>
</evidence>
<reference evidence="2 3" key="1">
    <citation type="submission" date="2019-03" db="EMBL/GenBank/DDBJ databases">
        <title>Genomic Encyclopedia of Type Strains, Phase IV (KMG-IV): sequencing the most valuable type-strain genomes for metagenomic binning, comparative biology and taxonomic classification.</title>
        <authorList>
            <person name="Goeker M."/>
        </authorList>
    </citation>
    <scope>NUCLEOTIDE SEQUENCE [LARGE SCALE GENOMIC DNA]</scope>
    <source>
        <strain evidence="2 3">DSM 24766</strain>
    </source>
</reference>
<dbReference type="PANTHER" id="PTHR46211">
    <property type="entry name" value="GLYCEROPHOSPHORYL DIESTER PHOSPHODIESTERASE"/>
    <property type="match status" value="1"/>
</dbReference>
<organism evidence="2 3">
    <name type="scientific">Rhodovulum bhavnagarense</name>
    <dbReference type="NCBI Taxonomy" id="992286"/>
    <lineage>
        <taxon>Bacteria</taxon>
        <taxon>Pseudomonadati</taxon>
        <taxon>Pseudomonadota</taxon>
        <taxon>Alphaproteobacteria</taxon>
        <taxon>Rhodobacterales</taxon>
        <taxon>Paracoccaceae</taxon>
        <taxon>Rhodovulum</taxon>
    </lineage>
</organism>
<dbReference type="Pfam" id="PF03009">
    <property type="entry name" value="GDPD"/>
    <property type="match status" value="1"/>
</dbReference>
<sequence length="255" mass="27225">MSVLPPSFLHAPIAHRALHDHGVGRPENSIEAVRAAIAGGFGIEIDIQPSADGVPMVFHDYDLSRLTGETGPVSAQGARVLGTMVLRGGATGIPTLEHVLDEVAGRVPLLIEIKDQDGAMGRGVGRLERAVARLLARYSGDVAVMSFNPHAVAVLAEAAPDIPRGLITCAFEPGDWPTLHAPVRDVLRDIPDYDRLGACFISHRWTDLARPRVRALRQAGAAILCWTVKSVGDERIARSVAHNITFEGYAAAHPA</sequence>
<comment type="caution">
    <text evidence="2">The sequence shown here is derived from an EMBL/GenBank/DDBJ whole genome shotgun (WGS) entry which is preliminary data.</text>
</comment>
<dbReference type="InterPro" id="IPR030395">
    <property type="entry name" value="GP_PDE_dom"/>
</dbReference>
<evidence type="ECO:0000313" key="2">
    <source>
        <dbReference type="EMBL" id="TCP60052.1"/>
    </source>
</evidence>
<gene>
    <name evidence="2" type="ORF">EV663_11348</name>
</gene>
<dbReference type="SUPFAM" id="SSF51695">
    <property type="entry name" value="PLC-like phosphodiesterases"/>
    <property type="match status" value="1"/>
</dbReference>
<dbReference type="Proteomes" id="UP000295050">
    <property type="component" value="Unassembled WGS sequence"/>
</dbReference>
<feature type="domain" description="GP-PDE" evidence="1">
    <location>
        <begin position="10"/>
        <end position="255"/>
    </location>
</feature>
<evidence type="ECO:0000259" key="1">
    <source>
        <dbReference type="PROSITE" id="PS51704"/>
    </source>
</evidence>